<evidence type="ECO:0000313" key="3">
    <source>
        <dbReference type="Proteomes" id="UP001597118"/>
    </source>
</evidence>
<keyword evidence="3" id="KW-1185">Reference proteome</keyword>
<sequence>MKNNMKIGTTYRSHIERSRNVFVQCSSVGDSSTALRMTKGTINKILIYARFIICLMGGITLNTQAFAQKIITETFEEASGKGLYPIGKVNTPLGTWTFDGALVTANEPTDFRPKAPRMLASSTPDEPAGSITSDFDIPNLKSVKVGFIGFKADPGYFQIEVSVSRDKGKTWESLGTSRGRYDKAAETFATFQVKDEGKKQSYRLRISNDSAPRLTRFNRINLTLVEIEYGK</sequence>
<name>A0ABW4IFU2_9SPHI</name>
<evidence type="ECO:0000256" key="1">
    <source>
        <dbReference type="SAM" id="Phobius"/>
    </source>
</evidence>
<protein>
    <recommendedName>
        <fullName evidence="4">F5/8 type C domain-containing protein</fullName>
    </recommendedName>
</protein>
<keyword evidence="1" id="KW-1133">Transmembrane helix</keyword>
<keyword evidence="1" id="KW-0812">Transmembrane</keyword>
<feature type="transmembrane region" description="Helical" evidence="1">
    <location>
        <begin position="45"/>
        <end position="67"/>
    </location>
</feature>
<accession>A0ABW4IFU2</accession>
<reference evidence="3" key="1">
    <citation type="journal article" date="2019" name="Int. J. Syst. Evol. Microbiol.">
        <title>The Global Catalogue of Microorganisms (GCM) 10K type strain sequencing project: providing services to taxonomists for standard genome sequencing and annotation.</title>
        <authorList>
            <consortium name="The Broad Institute Genomics Platform"/>
            <consortium name="The Broad Institute Genome Sequencing Center for Infectious Disease"/>
            <person name="Wu L."/>
            <person name="Ma J."/>
        </authorList>
    </citation>
    <scope>NUCLEOTIDE SEQUENCE [LARGE SCALE GENOMIC DNA]</scope>
    <source>
        <strain evidence="3">CCUG 53762</strain>
    </source>
</reference>
<evidence type="ECO:0008006" key="4">
    <source>
        <dbReference type="Google" id="ProtNLM"/>
    </source>
</evidence>
<comment type="caution">
    <text evidence="2">The sequence shown here is derived from an EMBL/GenBank/DDBJ whole genome shotgun (WGS) entry which is preliminary data.</text>
</comment>
<dbReference type="EMBL" id="JBHUDG010000017">
    <property type="protein sequence ID" value="MFD1630486.1"/>
    <property type="molecule type" value="Genomic_DNA"/>
</dbReference>
<keyword evidence="1" id="KW-0472">Membrane</keyword>
<proteinExistence type="predicted"/>
<organism evidence="2 3">
    <name type="scientific">Pseudopedobacter beijingensis</name>
    <dbReference type="NCBI Taxonomy" id="1207056"/>
    <lineage>
        <taxon>Bacteria</taxon>
        <taxon>Pseudomonadati</taxon>
        <taxon>Bacteroidota</taxon>
        <taxon>Sphingobacteriia</taxon>
        <taxon>Sphingobacteriales</taxon>
        <taxon>Sphingobacteriaceae</taxon>
        <taxon>Pseudopedobacter</taxon>
    </lineage>
</organism>
<gene>
    <name evidence="2" type="ORF">ACFSAH_11395</name>
</gene>
<dbReference type="Proteomes" id="UP001597118">
    <property type="component" value="Unassembled WGS sequence"/>
</dbReference>
<evidence type="ECO:0000313" key="2">
    <source>
        <dbReference type="EMBL" id="MFD1630486.1"/>
    </source>
</evidence>
<dbReference type="RefSeq" id="WP_379662863.1">
    <property type="nucleotide sequence ID" value="NZ_JBHUDG010000017.1"/>
</dbReference>